<organism evidence="2">
    <name type="scientific">Capra hircus</name>
    <name type="common">Goat</name>
    <dbReference type="NCBI Taxonomy" id="9925"/>
    <lineage>
        <taxon>Eukaryota</taxon>
        <taxon>Metazoa</taxon>
        <taxon>Chordata</taxon>
        <taxon>Craniata</taxon>
        <taxon>Vertebrata</taxon>
        <taxon>Euteleostomi</taxon>
        <taxon>Mammalia</taxon>
        <taxon>Eutheria</taxon>
        <taxon>Laurasiatheria</taxon>
        <taxon>Artiodactyla</taxon>
        <taxon>Ruminantia</taxon>
        <taxon>Pecora</taxon>
        <taxon>Bovidae</taxon>
        <taxon>Caprinae</taxon>
        <taxon>Capra</taxon>
    </lineage>
</organism>
<dbReference type="PANTHER" id="PTHR23108">
    <property type="entry name" value="METHYLTRANSFERASE-RELATED"/>
    <property type="match status" value="1"/>
</dbReference>
<reference evidence="2" key="2">
    <citation type="submission" date="2025-08" db="UniProtKB">
        <authorList>
            <consortium name="Ensembl"/>
        </authorList>
    </citation>
    <scope>IDENTIFICATION</scope>
</reference>
<dbReference type="AlphaFoldDB" id="A0A8C2R0M4"/>
<accession>A0A8C2R0M4</accession>
<name>A0A8C2R0M4_CAPHI</name>
<proteinExistence type="predicted"/>
<dbReference type="Gene3D" id="3.40.50.150">
    <property type="entry name" value="Vaccinia Virus protein VP39"/>
    <property type="match status" value="1"/>
</dbReference>
<dbReference type="PANTHER" id="PTHR23108:SF0">
    <property type="entry name" value="METHYLTRANSFERASE-LIKE PROTEIN 22"/>
    <property type="match status" value="1"/>
</dbReference>
<evidence type="ECO:0008006" key="3">
    <source>
        <dbReference type="Google" id="ProtNLM"/>
    </source>
</evidence>
<evidence type="ECO:0000313" key="2">
    <source>
        <dbReference type="Ensembl" id="ENSCHIP00010021713.1"/>
    </source>
</evidence>
<dbReference type="Ensembl" id="ENSCHIT00010030568.1">
    <property type="protein sequence ID" value="ENSCHIP00010021713.1"/>
    <property type="gene ID" value="ENSCHIG00010016002.1"/>
</dbReference>
<dbReference type="GO" id="GO:0008276">
    <property type="term" value="F:protein methyltransferase activity"/>
    <property type="evidence" value="ECO:0007669"/>
    <property type="project" value="InterPro"/>
</dbReference>
<protein>
    <recommendedName>
        <fullName evidence="3">Methyltransferase-like protein 22</fullName>
    </recommendedName>
</protein>
<evidence type="ECO:0000256" key="1">
    <source>
        <dbReference type="SAM" id="MobiDB-lite"/>
    </source>
</evidence>
<sequence length="335" mass="36957">MDEITFRSDTVLSDVHLYTPNQRHLMVRLNGMGQPVFLSQFKLLRDRDPQTDSGAKGGDHAEGTPPAGAVCSRTGASLQAGAGTITPEGLEAQLDEDGDLDVVRRPRAASASEPPGPPRDKVHPTILTQEEDDVLGDEAPESSPYNVIKIDVGADLLAMCQRNIALNSHLLASGGGMVKVKELDWLRDDLCTDPEVPFSWSKEDISHLYGHTTILLAAEVFYDDDLTDAVFKTLSRLAHKLKNACTAILSVEKRLNFTLRHLDVTCEAYDHFRAWLQRLEGLAGGRLRFAVEPVDATFPQLLVYERIQQLELWKIFVEPVTDPTVSVDTASQPFS</sequence>
<dbReference type="InterPro" id="IPR029063">
    <property type="entry name" value="SAM-dependent_MTases_sf"/>
</dbReference>
<dbReference type="InterPro" id="IPR038899">
    <property type="entry name" value="METTL22"/>
</dbReference>
<feature type="region of interest" description="Disordered" evidence="1">
    <location>
        <begin position="47"/>
        <end position="71"/>
    </location>
</feature>
<reference evidence="2" key="1">
    <citation type="submission" date="2019-03" db="EMBL/GenBank/DDBJ databases">
        <title>Genome sequencing and reference-guided assembly of Black Bengal Goat (Capra hircus).</title>
        <authorList>
            <person name="Siddiki A.Z."/>
            <person name="Baten A."/>
            <person name="Billah M."/>
            <person name="Alam M.A.U."/>
            <person name="Shawrob K.S.M."/>
            <person name="Saha S."/>
            <person name="Chowdhury M."/>
            <person name="Rahman A.H."/>
            <person name="Stear M."/>
            <person name="Miah G."/>
            <person name="Das G.B."/>
            <person name="Hossain M.M."/>
            <person name="Kumkum M."/>
            <person name="Islam M.S."/>
            <person name="Mollah A.M."/>
            <person name="Ahsan A."/>
            <person name="Tusar F."/>
            <person name="Khan M.K.I."/>
        </authorList>
    </citation>
    <scope>NUCLEOTIDE SEQUENCE [LARGE SCALE GENOMIC DNA]</scope>
</reference>
<dbReference type="GO" id="GO:0005634">
    <property type="term" value="C:nucleus"/>
    <property type="evidence" value="ECO:0007669"/>
    <property type="project" value="TreeGrafter"/>
</dbReference>